<protein>
    <recommendedName>
        <fullName evidence="9">Histone chaperone</fullName>
    </recommendedName>
</protein>
<gene>
    <name evidence="8" type="ORF">ALAG00032_LOCUS3812</name>
</gene>
<keyword evidence="3" id="KW-0805">Transcription regulation</keyword>
<sequence>MAPIEVESIRVVSCNPARFIEAYQFEITFECIEELEDDLEWSVIYVGSASDESKDQKLEEVSVGPVPIGTSKFVLEAPAPNWEMIPEIDRLGVTVLNVSCSYKGQVFVNIGYYINNEYYSHATPDVGGEPLLDSSEAPKDDVSRVWRNMCIDEPRITTYSIKWGLATDIPEIPEENKEFPPAGDQVHTCENEVDQVDLPEENEDSIADDDSEDVDDEEDDREEEDDASEIDLGAEEDHDASPVPKRQRTSIENCV</sequence>
<keyword evidence="5" id="KW-0143">Chaperone</keyword>
<dbReference type="PANTHER" id="PTHR12040:SF0">
    <property type="entry name" value="HISTONE CHAPERONE ASF1"/>
    <property type="match status" value="1"/>
</dbReference>
<proteinExistence type="inferred from homology"/>
<accession>A0A7S3JUA3</accession>
<organism evidence="8">
    <name type="scientific">Aureoumbra lagunensis</name>
    <dbReference type="NCBI Taxonomy" id="44058"/>
    <lineage>
        <taxon>Eukaryota</taxon>
        <taxon>Sar</taxon>
        <taxon>Stramenopiles</taxon>
        <taxon>Ochrophyta</taxon>
        <taxon>Pelagophyceae</taxon>
        <taxon>Pelagomonadales</taxon>
        <taxon>Aureoumbra</taxon>
    </lineage>
</organism>
<evidence type="ECO:0000313" key="8">
    <source>
        <dbReference type="EMBL" id="CAE0363071.1"/>
    </source>
</evidence>
<dbReference type="GO" id="GO:0000785">
    <property type="term" value="C:chromatin"/>
    <property type="evidence" value="ECO:0007669"/>
    <property type="project" value="TreeGrafter"/>
</dbReference>
<reference evidence="8" key="1">
    <citation type="submission" date="2021-01" db="EMBL/GenBank/DDBJ databases">
        <authorList>
            <person name="Corre E."/>
            <person name="Pelletier E."/>
            <person name="Niang G."/>
            <person name="Scheremetjew M."/>
            <person name="Finn R."/>
            <person name="Kale V."/>
            <person name="Holt S."/>
            <person name="Cochrane G."/>
            <person name="Meng A."/>
            <person name="Brown T."/>
            <person name="Cohen L."/>
        </authorList>
    </citation>
    <scope>NUCLEOTIDE SEQUENCE</scope>
    <source>
        <strain evidence="8">CCMP1510</strain>
    </source>
</reference>
<dbReference type="Pfam" id="PF04729">
    <property type="entry name" value="ASF1_hist_chap"/>
    <property type="match status" value="1"/>
</dbReference>
<comment type="subcellular location">
    <subcellularLocation>
        <location evidence="1">Nucleus</location>
    </subcellularLocation>
</comment>
<evidence type="ECO:0000256" key="5">
    <source>
        <dbReference type="ARBA" id="ARBA00023186"/>
    </source>
</evidence>
<keyword evidence="4" id="KW-0804">Transcription</keyword>
<evidence type="ECO:0000256" key="7">
    <source>
        <dbReference type="SAM" id="MobiDB-lite"/>
    </source>
</evidence>
<feature type="region of interest" description="Disordered" evidence="7">
    <location>
        <begin position="195"/>
        <end position="255"/>
    </location>
</feature>
<dbReference type="InterPro" id="IPR036747">
    <property type="entry name" value="ASF1-like_sf"/>
</dbReference>
<evidence type="ECO:0000256" key="4">
    <source>
        <dbReference type="ARBA" id="ARBA00023163"/>
    </source>
</evidence>
<dbReference type="GO" id="GO:0006335">
    <property type="term" value="P:DNA replication-dependent chromatin assembly"/>
    <property type="evidence" value="ECO:0007669"/>
    <property type="project" value="TreeGrafter"/>
</dbReference>
<evidence type="ECO:0008006" key="9">
    <source>
        <dbReference type="Google" id="ProtNLM"/>
    </source>
</evidence>
<keyword evidence="6" id="KW-0539">Nucleus</keyword>
<dbReference type="InterPro" id="IPR006818">
    <property type="entry name" value="ASF1-like"/>
</dbReference>
<evidence type="ECO:0000256" key="6">
    <source>
        <dbReference type="ARBA" id="ARBA00023242"/>
    </source>
</evidence>
<name>A0A7S3JUA3_9STRA</name>
<dbReference type="AlphaFoldDB" id="A0A7S3JUA3"/>
<comment type="similarity">
    <text evidence="2">Belongs to the ASF1 family.</text>
</comment>
<dbReference type="SUPFAM" id="SSF101546">
    <property type="entry name" value="ASF1-like"/>
    <property type="match status" value="1"/>
</dbReference>
<evidence type="ECO:0000256" key="3">
    <source>
        <dbReference type="ARBA" id="ARBA00023015"/>
    </source>
</evidence>
<dbReference type="GO" id="GO:0005634">
    <property type="term" value="C:nucleus"/>
    <property type="evidence" value="ECO:0007669"/>
    <property type="project" value="UniProtKB-SubCell"/>
</dbReference>
<dbReference type="PANTHER" id="PTHR12040">
    <property type="entry name" value="ANTI-SILENCING PROTEIN 1"/>
    <property type="match status" value="1"/>
</dbReference>
<dbReference type="Gene3D" id="2.60.40.1490">
    <property type="entry name" value="Histone chaperone ASF1-like"/>
    <property type="match status" value="1"/>
</dbReference>
<feature type="compositionally biased region" description="Acidic residues" evidence="7">
    <location>
        <begin position="195"/>
        <end position="238"/>
    </location>
</feature>
<evidence type="ECO:0000256" key="1">
    <source>
        <dbReference type="ARBA" id="ARBA00004123"/>
    </source>
</evidence>
<dbReference type="GO" id="GO:0042393">
    <property type="term" value="F:histone binding"/>
    <property type="evidence" value="ECO:0007669"/>
    <property type="project" value="TreeGrafter"/>
</dbReference>
<evidence type="ECO:0000256" key="2">
    <source>
        <dbReference type="ARBA" id="ARBA00006051"/>
    </source>
</evidence>
<dbReference type="EMBL" id="HBIJ01005393">
    <property type="protein sequence ID" value="CAE0363071.1"/>
    <property type="molecule type" value="Transcribed_RNA"/>
</dbReference>